<sequence length="369" mass="40826">MKIAVTSVMGDPRNPATWSNAPAHLIYELEALGVTVVALDSSPLTKAQKVYFALRTYLRGYPVREAARFSDLRSFRGQRVAKCARESGVDHILCTSTMDAPSESNLPYSLWIDNTWDLYCSSASAPRWSGSAIKQVERLERTALTRAEQVLTFSEHVKRNVIEHYGVSPANVHVVGCGSGPLPAFTGEKEFTTGHMLFVAKHLFVKKGGELALEAFKLVQEKRPETRFVIVGDDALVQRVTGIDGVTAYGYLSREKLNQLFYDAAILVQPMASDPWGQVYLEAMKARAVVVSLNVAAVPEITDEARLGVLAEEVSPEAIAEAILSIYARRQEDLDAMTRSAQARVLDLYEWPIVARRIYDALSSSVEDR</sequence>
<evidence type="ECO:0000256" key="1">
    <source>
        <dbReference type="ARBA" id="ARBA00022679"/>
    </source>
</evidence>
<evidence type="ECO:0000313" key="3">
    <source>
        <dbReference type="EMBL" id="MDQ8195586.1"/>
    </source>
</evidence>
<dbReference type="CDD" id="cd03801">
    <property type="entry name" value="GT4_PimA-like"/>
    <property type="match status" value="1"/>
</dbReference>
<reference evidence="3 4" key="1">
    <citation type="submission" date="2023-04" db="EMBL/GenBank/DDBJ databases">
        <title>A novel bacteria isolated from coastal sediment.</title>
        <authorList>
            <person name="Liu X.-J."/>
            <person name="Du Z.-J."/>
        </authorList>
    </citation>
    <scope>NUCLEOTIDE SEQUENCE [LARGE SCALE GENOMIC DNA]</scope>
    <source>
        <strain evidence="3 4">SDUM461004</strain>
    </source>
</reference>
<dbReference type="GO" id="GO:0016757">
    <property type="term" value="F:glycosyltransferase activity"/>
    <property type="evidence" value="ECO:0007669"/>
    <property type="project" value="UniProtKB-KW"/>
</dbReference>
<protein>
    <submittedName>
        <fullName evidence="3">Glycosyltransferase family 4 protein</fullName>
        <ecNumber evidence="3">2.4.-.-</ecNumber>
    </submittedName>
</protein>
<organism evidence="3 4">
    <name type="scientific">Thalassobacterium sedimentorum</name>
    <dbReference type="NCBI Taxonomy" id="3041258"/>
    <lineage>
        <taxon>Bacteria</taxon>
        <taxon>Pseudomonadati</taxon>
        <taxon>Verrucomicrobiota</taxon>
        <taxon>Opitutia</taxon>
        <taxon>Puniceicoccales</taxon>
        <taxon>Coraliomargaritaceae</taxon>
        <taxon>Thalassobacterium</taxon>
    </lineage>
</organism>
<evidence type="ECO:0000259" key="2">
    <source>
        <dbReference type="Pfam" id="PF00534"/>
    </source>
</evidence>
<name>A0ABU1ALB9_9BACT</name>
<feature type="domain" description="Glycosyl transferase family 1" evidence="2">
    <location>
        <begin position="192"/>
        <end position="341"/>
    </location>
</feature>
<proteinExistence type="predicted"/>
<comment type="caution">
    <text evidence="3">The sequence shown here is derived from an EMBL/GenBank/DDBJ whole genome shotgun (WGS) entry which is preliminary data.</text>
</comment>
<dbReference type="InterPro" id="IPR001296">
    <property type="entry name" value="Glyco_trans_1"/>
</dbReference>
<dbReference type="PANTHER" id="PTHR46401">
    <property type="entry name" value="GLYCOSYLTRANSFERASE WBBK-RELATED"/>
    <property type="match status" value="1"/>
</dbReference>
<dbReference type="EMBL" id="JARXIC010000027">
    <property type="protein sequence ID" value="MDQ8195586.1"/>
    <property type="molecule type" value="Genomic_DNA"/>
</dbReference>
<gene>
    <name evidence="3" type="ORF">QEH59_14225</name>
</gene>
<dbReference type="Gene3D" id="3.40.50.2000">
    <property type="entry name" value="Glycogen Phosphorylase B"/>
    <property type="match status" value="2"/>
</dbReference>
<keyword evidence="3" id="KW-0328">Glycosyltransferase</keyword>
<dbReference type="Proteomes" id="UP001243717">
    <property type="component" value="Unassembled WGS sequence"/>
</dbReference>
<keyword evidence="1 3" id="KW-0808">Transferase</keyword>
<dbReference type="Pfam" id="PF00534">
    <property type="entry name" value="Glycos_transf_1"/>
    <property type="match status" value="1"/>
</dbReference>
<dbReference type="SUPFAM" id="SSF53756">
    <property type="entry name" value="UDP-Glycosyltransferase/glycogen phosphorylase"/>
    <property type="match status" value="1"/>
</dbReference>
<dbReference type="EC" id="2.4.-.-" evidence="3"/>
<dbReference type="PANTHER" id="PTHR46401:SF2">
    <property type="entry name" value="GLYCOSYLTRANSFERASE WBBK-RELATED"/>
    <property type="match status" value="1"/>
</dbReference>
<keyword evidence="4" id="KW-1185">Reference proteome</keyword>
<dbReference type="RefSeq" id="WP_308986036.1">
    <property type="nucleotide sequence ID" value="NZ_JARXIC010000027.1"/>
</dbReference>
<evidence type="ECO:0000313" key="4">
    <source>
        <dbReference type="Proteomes" id="UP001243717"/>
    </source>
</evidence>
<accession>A0ABU1ALB9</accession>